<dbReference type="CTD" id="179494"/>
<evidence type="ECO:0007829" key="5">
    <source>
        <dbReference type="PeptideAtlas" id="J7RNI7"/>
    </source>
</evidence>
<dbReference type="RefSeq" id="NP_001263858.1">
    <property type="nucleotide sequence ID" value="NM_001276929.1"/>
</dbReference>
<sequence length="56" mass="6594">MFRKMYNDASDDVRRAMMKSYSESNGTVLSTNWSEIGQKKTECQPPACMEYKEYEK</sequence>
<dbReference type="Bgee" id="WBGene00008371">
    <property type="expression patterns" value="Expressed in germ line (C elegans) and 4 other cell types or tissues"/>
</dbReference>
<gene>
    <name evidence="2" type="ORF">CELE_D1054.3</name>
    <name evidence="2 4" type="ORF">D1054.3</name>
</gene>
<keyword evidence="3" id="KW-1185">Reference proteome</keyword>
<dbReference type="PROSITE" id="PS51048">
    <property type="entry name" value="SGS"/>
    <property type="match status" value="1"/>
</dbReference>
<dbReference type="AlphaFoldDB" id="J7RNI7"/>
<feature type="domain" description="SGS" evidence="1">
    <location>
        <begin position="1"/>
        <end position="56"/>
    </location>
</feature>
<dbReference type="OrthoDB" id="1898560at2759"/>
<dbReference type="PANTHER" id="PTHR45862">
    <property type="entry name" value="PROTEIN SGT1 HOMOLOG"/>
    <property type="match status" value="1"/>
</dbReference>
<proteinExistence type="evidence at protein level"/>
<dbReference type="AGR" id="WB:WBGene00008371"/>
<organism evidence="2 3">
    <name type="scientific">Caenorhabditis elegans</name>
    <dbReference type="NCBI Taxonomy" id="6239"/>
    <lineage>
        <taxon>Eukaryota</taxon>
        <taxon>Metazoa</taxon>
        <taxon>Ecdysozoa</taxon>
        <taxon>Nematoda</taxon>
        <taxon>Chromadorea</taxon>
        <taxon>Rhabditida</taxon>
        <taxon>Rhabditina</taxon>
        <taxon>Rhabditomorpha</taxon>
        <taxon>Rhabditoidea</taxon>
        <taxon>Rhabditidae</taxon>
        <taxon>Peloderinae</taxon>
        <taxon>Caenorhabditis</taxon>
    </lineage>
</organism>
<dbReference type="EMBL" id="BX284605">
    <property type="protein sequence ID" value="CCM09374.1"/>
    <property type="molecule type" value="Genomic_DNA"/>
</dbReference>
<evidence type="ECO:0000313" key="3">
    <source>
        <dbReference type="Proteomes" id="UP000001940"/>
    </source>
</evidence>
<dbReference type="PeptideAtlas" id="J7RNI7"/>
<dbReference type="HOGENOM" id="CLU_039532_2_0_1"/>
<protein>
    <submittedName>
        <fullName evidence="2">SGS domain-containing protein</fullName>
    </submittedName>
</protein>
<name>J7RNI7_CAEEL</name>
<dbReference type="GeneID" id="179494"/>
<accession>J7RNI7</accession>
<keyword evidence="5" id="KW-1267">Proteomics identification</keyword>
<dbReference type="ExpressionAtlas" id="J7RNI7">
    <property type="expression patterns" value="baseline and differential"/>
</dbReference>
<dbReference type="Pfam" id="PF05002">
    <property type="entry name" value="SGS"/>
    <property type="match status" value="1"/>
</dbReference>
<dbReference type="InterPro" id="IPR044563">
    <property type="entry name" value="Sgt1-like"/>
</dbReference>
<evidence type="ECO:0000259" key="1">
    <source>
        <dbReference type="PROSITE" id="PS51048"/>
    </source>
</evidence>
<reference evidence="2 3" key="1">
    <citation type="journal article" date="1998" name="Science">
        <title>Genome sequence of the nematode C. elegans: a platform for investigating biology.</title>
        <authorList>
            <consortium name="The C. elegans sequencing consortium"/>
            <person name="Sulson J.E."/>
            <person name="Waterston R."/>
        </authorList>
    </citation>
    <scope>NUCLEOTIDE SEQUENCE [LARGE SCALE GENOMIC DNA]</scope>
    <source>
        <strain evidence="2 3">Bristol N2</strain>
    </source>
</reference>
<dbReference type="InterPro" id="IPR007699">
    <property type="entry name" value="SGS_dom"/>
</dbReference>
<dbReference type="Proteomes" id="UP000001940">
    <property type="component" value="Chromosome V"/>
</dbReference>
<dbReference type="WormBase" id="D1054.3b">
    <property type="protein sequence ID" value="CE47780"/>
    <property type="gene ID" value="WBGene00008371"/>
</dbReference>
<evidence type="ECO:0000313" key="4">
    <source>
        <dbReference type="WormBase" id="D1054.3b"/>
    </source>
</evidence>
<dbReference type="GO" id="GO:0051087">
    <property type="term" value="F:protein-folding chaperone binding"/>
    <property type="evidence" value="ECO:0007669"/>
    <property type="project" value="InterPro"/>
</dbReference>
<dbReference type="KEGG" id="cel:CELE_D1054.3"/>
<evidence type="ECO:0000313" key="2">
    <source>
        <dbReference type="EMBL" id="CCM09374.1"/>
    </source>
</evidence>